<proteinExistence type="predicted"/>
<reference evidence="1" key="1">
    <citation type="submission" date="2018-02" db="EMBL/GenBank/DDBJ databases">
        <title>The genomes of Aspergillus section Nigri reveals drivers in fungal speciation.</title>
        <authorList>
            <consortium name="DOE Joint Genome Institute"/>
            <person name="Vesth T.C."/>
            <person name="Nybo J."/>
            <person name="Theobald S."/>
            <person name="Brandl J."/>
            <person name="Frisvad J.C."/>
            <person name="Nielsen K.F."/>
            <person name="Lyhne E.K."/>
            <person name="Kogle M.E."/>
            <person name="Kuo A."/>
            <person name="Riley R."/>
            <person name="Clum A."/>
            <person name="Nolan M."/>
            <person name="Lipzen A."/>
            <person name="Salamov A."/>
            <person name="Henrissat B."/>
            <person name="Wiebenga A."/>
            <person name="De vries R.P."/>
            <person name="Grigoriev I.V."/>
            <person name="Mortensen U.H."/>
            <person name="Andersen M.R."/>
            <person name="Baker S.E."/>
        </authorList>
    </citation>
    <scope>NUCLEOTIDE SEQUENCE</scope>
    <source>
        <strain evidence="1">CBS 115574</strain>
    </source>
</reference>
<dbReference type="EMBL" id="KZ824536">
    <property type="protein sequence ID" value="RAK93766.1"/>
    <property type="molecule type" value="Genomic_DNA"/>
</dbReference>
<dbReference type="Proteomes" id="UP000249748">
    <property type="component" value="Unassembled WGS sequence"/>
</dbReference>
<organism evidence="1 2">
    <name type="scientific">Aspergillus costaricaensis CBS 115574</name>
    <dbReference type="NCBI Taxonomy" id="1448317"/>
    <lineage>
        <taxon>Eukaryota</taxon>
        <taxon>Fungi</taxon>
        <taxon>Dikarya</taxon>
        <taxon>Ascomycota</taxon>
        <taxon>Pezizomycotina</taxon>
        <taxon>Eurotiomycetes</taxon>
        <taxon>Eurotiomycetidae</taxon>
        <taxon>Eurotiales</taxon>
        <taxon>Aspergillaceae</taxon>
        <taxon>Aspergillus</taxon>
        <taxon>Aspergillus subgen. Circumdati</taxon>
    </lineage>
</organism>
<keyword evidence="2" id="KW-1185">Reference proteome</keyword>
<accession>A0ACD1IT44</accession>
<gene>
    <name evidence="1" type="ORF">BO79DRAFT_250387</name>
</gene>
<protein>
    <submittedName>
        <fullName evidence="1">Uncharacterized protein</fullName>
    </submittedName>
</protein>
<evidence type="ECO:0000313" key="1">
    <source>
        <dbReference type="EMBL" id="RAK93766.1"/>
    </source>
</evidence>
<evidence type="ECO:0000313" key="2">
    <source>
        <dbReference type="Proteomes" id="UP000249748"/>
    </source>
</evidence>
<sequence>MSELRPRPENLEAYLARGHLAFRLTPNPEDVRTPKLAPCTCPCPGHPQGLDWDEIVVSHAHLLADLPAFAFADVEDFRTLKRHRVFAVTINQRTLVYKPAINSASLINEVGMPKQLAVLPSGGALRVPKVEGILGAGTIYAGILMTHIPSTGILDEMIGTGVAVSTTERQQWYNQISDALRIVHRNGYYWGDAHPRNVVIDGNREV</sequence>
<name>A0ACD1IT44_9EURO</name>